<reference evidence="1" key="1">
    <citation type="submission" date="2021-12" db="EMBL/GenBank/DDBJ databases">
        <title>Discovery of the Pendulisporaceae a myxobacterial family with distinct sporulation behavior and unique specialized metabolism.</title>
        <authorList>
            <person name="Garcia R."/>
            <person name="Popoff A."/>
            <person name="Bader C.D."/>
            <person name="Loehr J."/>
            <person name="Walesch S."/>
            <person name="Walt C."/>
            <person name="Boldt J."/>
            <person name="Bunk B."/>
            <person name="Haeckl F.J.F.P.J."/>
            <person name="Gunesch A.P."/>
            <person name="Birkelbach J."/>
            <person name="Nuebel U."/>
            <person name="Pietschmann T."/>
            <person name="Bach T."/>
            <person name="Mueller R."/>
        </authorList>
    </citation>
    <scope>NUCLEOTIDE SEQUENCE</scope>
    <source>
        <strain evidence="1">MSr11367</strain>
    </source>
</reference>
<dbReference type="Gene3D" id="3.30.460.10">
    <property type="entry name" value="Beta Polymerase, domain 2"/>
    <property type="match status" value="1"/>
</dbReference>
<accession>A0ABZ2L620</accession>
<protein>
    <submittedName>
        <fullName evidence="1">Nucleotidyltransferase domain-containing protein</fullName>
    </submittedName>
</protein>
<evidence type="ECO:0000313" key="1">
    <source>
        <dbReference type="EMBL" id="WXB05009.1"/>
    </source>
</evidence>
<dbReference type="RefSeq" id="WP_394834652.1">
    <property type="nucleotide sequence ID" value="NZ_CP089929.1"/>
</dbReference>
<dbReference type="SUPFAM" id="SSF81301">
    <property type="entry name" value="Nucleotidyltransferase"/>
    <property type="match status" value="1"/>
</dbReference>
<proteinExistence type="predicted"/>
<dbReference type="EMBL" id="CP089983">
    <property type="protein sequence ID" value="WXB05009.1"/>
    <property type="molecule type" value="Genomic_DNA"/>
</dbReference>
<name>A0ABZ2L620_9BACT</name>
<dbReference type="InterPro" id="IPR043519">
    <property type="entry name" value="NT_sf"/>
</dbReference>
<sequence length="262" mass="28916">MLPIHRQVADRIIAELSKDSRIAGVAAGGSWLTGMDEYSDVDLVVAVYPESEAAVSRERFEIAKRCGPLLTAFTGEHVGEPRLLICLYGSPLLHVDLKFAALSDLGASRVEDPAILWQRNDDVSRAMGGVRAQYPQPDLQWIEDRFWIWVHYGALKIGRGELFEAIDFIGYLRQQVLGPLLLLRAGKRPTGVRRIEQASPEASAALAKTLCHHDRASCGKALRAAIDLYRELRRGRSVVVRDAAEIAAVEYLDAVVSRSTAT</sequence>
<evidence type="ECO:0000313" key="2">
    <source>
        <dbReference type="Proteomes" id="UP001374803"/>
    </source>
</evidence>
<organism evidence="1 2">
    <name type="scientific">Pendulispora rubella</name>
    <dbReference type="NCBI Taxonomy" id="2741070"/>
    <lineage>
        <taxon>Bacteria</taxon>
        <taxon>Pseudomonadati</taxon>
        <taxon>Myxococcota</taxon>
        <taxon>Myxococcia</taxon>
        <taxon>Myxococcales</taxon>
        <taxon>Sorangiineae</taxon>
        <taxon>Pendulisporaceae</taxon>
        <taxon>Pendulispora</taxon>
    </lineage>
</organism>
<dbReference type="Gene3D" id="1.20.120.330">
    <property type="entry name" value="Nucleotidyltransferases domain 2"/>
    <property type="match status" value="1"/>
</dbReference>
<keyword evidence="2" id="KW-1185">Reference proteome</keyword>
<dbReference type="Proteomes" id="UP001374803">
    <property type="component" value="Chromosome"/>
</dbReference>
<gene>
    <name evidence="1" type="ORF">LVJ94_49965</name>
</gene>